<keyword evidence="2" id="KW-1185">Reference proteome</keyword>
<gene>
    <name evidence="1" type="ORF">GCM10025874_17210</name>
</gene>
<evidence type="ECO:0000313" key="2">
    <source>
        <dbReference type="Proteomes" id="UP001157160"/>
    </source>
</evidence>
<dbReference type="AlphaFoldDB" id="A0AA37XB83"/>
<evidence type="ECO:0000313" key="1">
    <source>
        <dbReference type="EMBL" id="GMA28468.1"/>
    </source>
</evidence>
<reference evidence="1 2" key="1">
    <citation type="journal article" date="2014" name="Int. J. Syst. Evol. Microbiol.">
        <title>Complete genome sequence of Corynebacterium casei LMG S-19264T (=DSM 44701T), isolated from a smear-ripened cheese.</title>
        <authorList>
            <consortium name="US DOE Joint Genome Institute (JGI-PGF)"/>
            <person name="Walter F."/>
            <person name="Albersmeier A."/>
            <person name="Kalinowski J."/>
            <person name="Ruckert C."/>
        </authorList>
    </citation>
    <scope>NUCLEOTIDE SEQUENCE [LARGE SCALE GENOMIC DNA]</scope>
    <source>
        <strain evidence="1 2">NBRC 112289</strain>
    </source>
</reference>
<accession>A0AA37XB83</accession>
<proteinExistence type="predicted"/>
<comment type="caution">
    <text evidence="1">The sequence shown here is derived from an EMBL/GenBank/DDBJ whole genome shotgun (WGS) entry which is preliminary data.</text>
</comment>
<protein>
    <submittedName>
        <fullName evidence="1">Uncharacterized protein</fullName>
    </submittedName>
</protein>
<dbReference type="EMBL" id="BSUL01000001">
    <property type="protein sequence ID" value="GMA28468.1"/>
    <property type="molecule type" value="Genomic_DNA"/>
</dbReference>
<sequence length="72" mass="7191">MRSASTETAAAGGPAVAMGAEVPDAVLASFTPSRYRARAAGPLRARPGRADRGWVAAPTAAGPVWAGPCQLS</sequence>
<name>A0AA37XB83_9MICO</name>
<organism evidence="1 2">
    <name type="scientific">Arenivirga flava</name>
    <dbReference type="NCBI Taxonomy" id="1930060"/>
    <lineage>
        <taxon>Bacteria</taxon>
        <taxon>Bacillati</taxon>
        <taxon>Actinomycetota</taxon>
        <taxon>Actinomycetes</taxon>
        <taxon>Micrococcales</taxon>
        <taxon>Microbacteriaceae</taxon>
        <taxon>Arenivirga</taxon>
    </lineage>
</organism>
<dbReference type="Proteomes" id="UP001157160">
    <property type="component" value="Unassembled WGS sequence"/>
</dbReference>